<dbReference type="RefSeq" id="WP_166247492.1">
    <property type="nucleotide sequence ID" value="NZ_CP049616.1"/>
</dbReference>
<dbReference type="KEGG" id="mut:GVT53_03785"/>
<protein>
    <recommendedName>
        <fullName evidence="4">Lipoprotein</fullName>
    </recommendedName>
</protein>
<dbReference type="EMBL" id="CP049616">
    <property type="protein sequence ID" value="QII43831.1"/>
    <property type="molecule type" value="Genomic_DNA"/>
</dbReference>
<accession>A0A6G7IYZ6</accession>
<organism evidence="2 3">
    <name type="scientific">Flagellimonas oceani</name>
    <dbReference type="NCBI Taxonomy" id="2698672"/>
    <lineage>
        <taxon>Bacteria</taxon>
        <taxon>Pseudomonadati</taxon>
        <taxon>Bacteroidota</taxon>
        <taxon>Flavobacteriia</taxon>
        <taxon>Flavobacteriales</taxon>
        <taxon>Flavobacteriaceae</taxon>
        <taxon>Flagellimonas</taxon>
    </lineage>
</organism>
<proteinExistence type="predicted"/>
<keyword evidence="3" id="KW-1185">Reference proteome</keyword>
<evidence type="ECO:0000313" key="3">
    <source>
        <dbReference type="Proteomes" id="UP000502928"/>
    </source>
</evidence>
<gene>
    <name evidence="2" type="ORF">GVT53_03785</name>
</gene>
<name>A0A6G7IYZ6_9FLAO</name>
<evidence type="ECO:0000313" key="2">
    <source>
        <dbReference type="EMBL" id="QII43831.1"/>
    </source>
</evidence>
<dbReference type="Proteomes" id="UP000502928">
    <property type="component" value="Chromosome"/>
</dbReference>
<sequence>MKQILLIIPFIILGCKEKGITDEEFNSILNQNKDNFVFMSFYPNMGFEMGERLVQKELERGNLTQKGNDIIYTLEYNNSSYDLILMESSFNEDYIGLYYSKKNPGDFRIWYDGDLNGILSIYGEKYDDVTDLNGNTPIGTPQSYREDSYVLKKKYNITGEKNNVIYIDTWTNRDNGMIYQQDKNGNIIKSSYTISIYHFTEDSFEKYLKELSREKDNKEVQELEKKQELDKERKIRNEKTIDDI</sequence>
<dbReference type="PROSITE" id="PS51257">
    <property type="entry name" value="PROKAR_LIPOPROTEIN"/>
    <property type="match status" value="1"/>
</dbReference>
<reference evidence="2 3" key="1">
    <citation type="submission" date="2020-02" db="EMBL/GenBank/DDBJ databases">
        <title>Complete genome of Muricauda sp. 501str8.</title>
        <authorList>
            <person name="Dong B."/>
            <person name="Zhu S."/>
            <person name="Yang J."/>
            <person name="Chen J."/>
        </authorList>
    </citation>
    <scope>NUCLEOTIDE SEQUENCE [LARGE SCALE GENOMIC DNA]</scope>
    <source>
        <strain evidence="2 3">501str8</strain>
    </source>
</reference>
<evidence type="ECO:0000256" key="1">
    <source>
        <dbReference type="SAM" id="MobiDB-lite"/>
    </source>
</evidence>
<feature type="region of interest" description="Disordered" evidence="1">
    <location>
        <begin position="217"/>
        <end position="244"/>
    </location>
</feature>
<evidence type="ECO:0008006" key="4">
    <source>
        <dbReference type="Google" id="ProtNLM"/>
    </source>
</evidence>
<dbReference type="AlphaFoldDB" id="A0A6G7IYZ6"/>